<proteinExistence type="predicted"/>
<name>A0A242B0A9_ENTFC</name>
<organism evidence="1 2">
    <name type="scientific">Enterococcus faecium</name>
    <name type="common">Streptococcus faecium</name>
    <dbReference type="NCBI Taxonomy" id="1352"/>
    <lineage>
        <taxon>Bacteria</taxon>
        <taxon>Bacillati</taxon>
        <taxon>Bacillota</taxon>
        <taxon>Bacilli</taxon>
        <taxon>Lactobacillales</taxon>
        <taxon>Enterococcaceae</taxon>
        <taxon>Enterococcus</taxon>
    </lineage>
</organism>
<dbReference type="EMBL" id="NGKW01000021">
    <property type="protein sequence ID" value="OTN83917.1"/>
    <property type="molecule type" value="Genomic_DNA"/>
</dbReference>
<dbReference type="AlphaFoldDB" id="A0A242B0A9"/>
<reference evidence="1 2" key="1">
    <citation type="submission" date="2017-05" db="EMBL/GenBank/DDBJ databases">
        <title>The Genome Sequence of Enterococcus faecium 7H8_DIV0219.</title>
        <authorList>
            <consortium name="The Broad Institute Genomics Platform"/>
            <consortium name="The Broad Institute Genomic Center for Infectious Diseases"/>
            <person name="Earl A."/>
            <person name="Manson A."/>
            <person name="Schwartman J."/>
            <person name="Gilmore M."/>
            <person name="Abouelleil A."/>
            <person name="Cao P."/>
            <person name="Chapman S."/>
            <person name="Cusick C."/>
            <person name="Shea T."/>
            <person name="Young S."/>
            <person name="Neafsey D."/>
            <person name="Nusbaum C."/>
            <person name="Birren B."/>
        </authorList>
    </citation>
    <scope>NUCLEOTIDE SEQUENCE [LARGE SCALE GENOMIC DNA]</scope>
    <source>
        <strain evidence="1 2">7H8_DIV0219</strain>
    </source>
</reference>
<gene>
    <name evidence="1" type="ORF">A5810_003063</name>
</gene>
<accession>A0A242B0A9</accession>
<dbReference type="Proteomes" id="UP000194885">
    <property type="component" value="Unassembled WGS sequence"/>
</dbReference>
<sequence>MGRIDLTKVYTAKEMSEKIGKNRNYLSQAFRNNKTDILKDFTYRKIGSTLLFSDDPTNDLSQLVPAKEASRLIGKNDEYFAHVYRRTPHRFEGISHIFKGKTLFLTKEAIRRFCQRNTTKMSDKA</sequence>
<evidence type="ECO:0000313" key="2">
    <source>
        <dbReference type="Proteomes" id="UP000194885"/>
    </source>
</evidence>
<comment type="caution">
    <text evidence="1">The sequence shown here is derived from an EMBL/GenBank/DDBJ whole genome shotgun (WGS) entry which is preliminary data.</text>
</comment>
<protein>
    <submittedName>
        <fullName evidence="1">Uncharacterized protein</fullName>
    </submittedName>
</protein>
<dbReference type="RefSeq" id="WP_086319858.1">
    <property type="nucleotide sequence ID" value="NZ_NGKW01000021.1"/>
</dbReference>
<evidence type="ECO:0000313" key="1">
    <source>
        <dbReference type="EMBL" id="OTN83917.1"/>
    </source>
</evidence>